<accession>H6L712</accession>
<sequence length="129" mass="15029">METAITHNIKVTVTAVYQPDYSRPLRSEFVFAYQIRIDNLGKRPLQLLSRYWLIWDSNGSQREVEGEGVVGQQPVLYAGDFHEYVSACPLQSDIGYMQGYYVMRYLDGEEEEVKVIVPRFRLQTPFKNN</sequence>
<dbReference type="Proteomes" id="UP000007519">
    <property type="component" value="Chromosome"/>
</dbReference>
<evidence type="ECO:0000259" key="1">
    <source>
        <dbReference type="PROSITE" id="PS51087"/>
    </source>
</evidence>
<evidence type="ECO:0000313" key="3">
    <source>
        <dbReference type="Proteomes" id="UP000007519"/>
    </source>
</evidence>
<proteinExistence type="predicted"/>
<evidence type="ECO:0000313" key="2">
    <source>
        <dbReference type="EMBL" id="AFC26603.1"/>
    </source>
</evidence>
<name>H6L712_SAPGL</name>
<dbReference type="SUPFAM" id="SSF110069">
    <property type="entry name" value="ApaG-like"/>
    <property type="match status" value="1"/>
</dbReference>
<dbReference type="NCBIfam" id="NF003967">
    <property type="entry name" value="PRK05461.1"/>
    <property type="match status" value="1"/>
</dbReference>
<dbReference type="PANTHER" id="PTHR47191">
    <property type="entry name" value="OS05G0170800 PROTEIN"/>
    <property type="match status" value="1"/>
</dbReference>
<organism evidence="2 3">
    <name type="scientific">Saprospira grandis (strain Lewin)</name>
    <dbReference type="NCBI Taxonomy" id="984262"/>
    <lineage>
        <taxon>Bacteria</taxon>
        <taxon>Pseudomonadati</taxon>
        <taxon>Bacteroidota</taxon>
        <taxon>Saprospiria</taxon>
        <taxon>Saprospirales</taxon>
        <taxon>Saprospiraceae</taxon>
        <taxon>Saprospira</taxon>
    </lineage>
</organism>
<feature type="domain" description="ApaG" evidence="1">
    <location>
        <begin position="3"/>
        <end position="129"/>
    </location>
</feature>
<keyword evidence="3" id="KW-1185">Reference proteome</keyword>
<dbReference type="HOGENOM" id="CLU_128074_1_0_10"/>
<dbReference type="RefSeq" id="WP_015694188.1">
    <property type="nucleotide sequence ID" value="NC_016940.1"/>
</dbReference>
<dbReference type="InterPro" id="IPR036767">
    <property type="entry name" value="ApaG_sf"/>
</dbReference>
<dbReference type="STRING" id="984262.SGRA_3887"/>
<dbReference type="KEGG" id="sgn:SGRA_3887"/>
<reference evidence="2 3" key="1">
    <citation type="journal article" date="2012" name="Stand. Genomic Sci.">
        <title>Complete genome sequencing and analysis of Saprospira grandis str. Lewin, a predatory marine bacterium.</title>
        <authorList>
            <person name="Saw J.H."/>
            <person name="Yuryev A."/>
            <person name="Kanbe M."/>
            <person name="Hou S."/>
            <person name="Young A.G."/>
            <person name="Aizawa S."/>
            <person name="Alam M."/>
        </authorList>
    </citation>
    <scope>NUCLEOTIDE SEQUENCE [LARGE SCALE GENOMIC DNA]</scope>
    <source>
        <strain evidence="2 3">Lewin</strain>
    </source>
</reference>
<dbReference type="AlphaFoldDB" id="H6L712"/>
<dbReference type="PROSITE" id="PS51087">
    <property type="entry name" value="APAG"/>
    <property type="match status" value="1"/>
</dbReference>
<dbReference type="Gene3D" id="2.60.40.1470">
    <property type="entry name" value="ApaG domain"/>
    <property type="match status" value="1"/>
</dbReference>
<dbReference type="Pfam" id="PF04379">
    <property type="entry name" value="DUF525"/>
    <property type="match status" value="1"/>
</dbReference>
<dbReference type="EMBL" id="CP002831">
    <property type="protein sequence ID" value="AFC26603.1"/>
    <property type="molecule type" value="Genomic_DNA"/>
</dbReference>
<gene>
    <name evidence="2" type="primary">apaG</name>
    <name evidence="2" type="ordered locus">SGRA_3887</name>
</gene>
<dbReference type="OrthoDB" id="9795226at2"/>
<dbReference type="InterPro" id="IPR007474">
    <property type="entry name" value="ApaG_domain"/>
</dbReference>
<dbReference type="eggNOG" id="COG2967">
    <property type="taxonomic scope" value="Bacteria"/>
</dbReference>
<protein>
    <submittedName>
        <fullName evidence="2">Co2+/Mg2+ efflux protein ApaG</fullName>
    </submittedName>
</protein>
<dbReference type="PANTHER" id="PTHR47191:SF2">
    <property type="entry name" value="OS05G0170800 PROTEIN"/>
    <property type="match status" value="1"/>
</dbReference>
<dbReference type="InterPro" id="IPR050718">
    <property type="entry name" value="ApaG-like"/>
</dbReference>